<keyword evidence="1" id="KW-0732">Signal</keyword>
<evidence type="ECO:0000256" key="1">
    <source>
        <dbReference type="SAM" id="SignalP"/>
    </source>
</evidence>
<dbReference type="Proteomes" id="UP000182427">
    <property type="component" value="Chromosome I"/>
</dbReference>
<sequence length="264" mass="29212">MTALRNVAAISIAALGTVAWAQSSPVTRMAENERQARIDLREHFSFLLQERSPRTGGHLWTERVVEVDEGKVARLLKVDGVPLSAEAAAAEQRRLTALANDPEAFRKLNASAQSDEKHLISLLGALPSQFLMTPAGSVNGCSQYSFKPNPTYQPASMEEKVLHAMEGTVSIKEPEDRLCDLQSRIVTPVSFGFGLLGKVNQGGNFQLERRQVSPDTWKSVRMVVHMDGKILMMKTLTRDQDAIRSEIKLVPQHISLQQAVDLTR</sequence>
<evidence type="ECO:0000313" key="2">
    <source>
        <dbReference type="EMBL" id="SDF97499.1"/>
    </source>
</evidence>
<evidence type="ECO:0000313" key="3">
    <source>
        <dbReference type="Proteomes" id="UP000182427"/>
    </source>
</evidence>
<gene>
    <name evidence="2" type="ORF">SAMN05444167_3861</name>
</gene>
<feature type="chain" id="PRO_5009242424" evidence="1">
    <location>
        <begin position="22"/>
        <end position="264"/>
    </location>
</feature>
<feature type="signal peptide" evidence="1">
    <location>
        <begin position="1"/>
        <end position="21"/>
    </location>
</feature>
<dbReference type="EMBL" id="LT629690">
    <property type="protein sequence ID" value="SDF97499.1"/>
    <property type="molecule type" value="Genomic_DNA"/>
</dbReference>
<dbReference type="OrthoDB" id="112719at2"/>
<dbReference type="RefSeq" id="WP_156785215.1">
    <property type="nucleotide sequence ID" value="NZ_LT629690.1"/>
</dbReference>
<reference evidence="2 3" key="1">
    <citation type="submission" date="2016-10" db="EMBL/GenBank/DDBJ databases">
        <authorList>
            <person name="de Groot N.N."/>
        </authorList>
    </citation>
    <scope>NUCLEOTIDE SEQUENCE [LARGE SCALE GENOMIC DNA]</scope>
    <source>
        <strain evidence="2 3">GAS232</strain>
    </source>
</reference>
<keyword evidence="3" id="KW-1185">Reference proteome</keyword>
<organism evidence="2 3">
    <name type="scientific">Terriglobus roseus</name>
    <dbReference type="NCBI Taxonomy" id="392734"/>
    <lineage>
        <taxon>Bacteria</taxon>
        <taxon>Pseudomonadati</taxon>
        <taxon>Acidobacteriota</taxon>
        <taxon>Terriglobia</taxon>
        <taxon>Terriglobales</taxon>
        <taxon>Acidobacteriaceae</taxon>
        <taxon>Terriglobus</taxon>
    </lineage>
</organism>
<proteinExistence type="predicted"/>
<name>A0A1G7QHS6_9BACT</name>
<dbReference type="AlphaFoldDB" id="A0A1G7QHS6"/>
<accession>A0A1G7QHS6</accession>
<protein>
    <submittedName>
        <fullName evidence="2">Uncharacterized protein</fullName>
    </submittedName>
</protein>